<feature type="region of interest" description="Disordered" evidence="1">
    <location>
        <begin position="72"/>
        <end position="91"/>
    </location>
</feature>
<dbReference type="EMBL" id="JARKIB010000229">
    <property type="protein sequence ID" value="KAJ7721497.1"/>
    <property type="molecule type" value="Genomic_DNA"/>
</dbReference>
<comment type="caution">
    <text evidence="2">The sequence shown here is derived from an EMBL/GenBank/DDBJ whole genome shotgun (WGS) entry which is preliminary data.</text>
</comment>
<feature type="compositionally biased region" description="Pro residues" evidence="1">
    <location>
        <begin position="194"/>
        <end position="210"/>
    </location>
</feature>
<evidence type="ECO:0000313" key="3">
    <source>
        <dbReference type="Proteomes" id="UP001215598"/>
    </source>
</evidence>
<sequence>MADAGRLCCLAVCRTSFLFPIFTVFRSLNAHHIHPQLIKMVGVSDANNGALSQAASRPASFPIVAPFLHHGKRAGSSDADDGGGRPGRTVHVSGIPAGVTIAQVLNLVSFGPLEHIIAYPSPSAFKDPPSTSSSAFPALLRRPSHENDAPSAGASLSSPSPSEGRLRWDHEPHHEPPAPAPYGRRLRWDEYPPGYEPDPQPPTPAPAPSP</sequence>
<gene>
    <name evidence="2" type="ORF">B0H16DRAFT_1473853</name>
</gene>
<evidence type="ECO:0000313" key="2">
    <source>
        <dbReference type="EMBL" id="KAJ7721497.1"/>
    </source>
</evidence>
<keyword evidence="3" id="KW-1185">Reference proteome</keyword>
<protein>
    <submittedName>
        <fullName evidence="2">Uncharacterized protein</fullName>
    </submittedName>
</protein>
<dbReference type="Proteomes" id="UP001215598">
    <property type="component" value="Unassembled WGS sequence"/>
</dbReference>
<feature type="region of interest" description="Disordered" evidence="1">
    <location>
        <begin position="143"/>
        <end position="210"/>
    </location>
</feature>
<dbReference type="AlphaFoldDB" id="A0AAD7HIG8"/>
<proteinExistence type="predicted"/>
<accession>A0AAD7HIG8</accession>
<feature type="compositionally biased region" description="Low complexity" evidence="1">
    <location>
        <begin position="149"/>
        <end position="162"/>
    </location>
</feature>
<organism evidence="2 3">
    <name type="scientific">Mycena metata</name>
    <dbReference type="NCBI Taxonomy" id="1033252"/>
    <lineage>
        <taxon>Eukaryota</taxon>
        <taxon>Fungi</taxon>
        <taxon>Dikarya</taxon>
        <taxon>Basidiomycota</taxon>
        <taxon>Agaricomycotina</taxon>
        <taxon>Agaricomycetes</taxon>
        <taxon>Agaricomycetidae</taxon>
        <taxon>Agaricales</taxon>
        <taxon>Marasmiineae</taxon>
        <taxon>Mycenaceae</taxon>
        <taxon>Mycena</taxon>
    </lineage>
</organism>
<feature type="compositionally biased region" description="Basic and acidic residues" evidence="1">
    <location>
        <begin position="164"/>
        <end position="176"/>
    </location>
</feature>
<evidence type="ECO:0000256" key="1">
    <source>
        <dbReference type="SAM" id="MobiDB-lite"/>
    </source>
</evidence>
<reference evidence="2" key="1">
    <citation type="submission" date="2023-03" db="EMBL/GenBank/DDBJ databases">
        <title>Massive genome expansion in bonnet fungi (Mycena s.s.) driven by repeated elements and novel gene families across ecological guilds.</title>
        <authorList>
            <consortium name="Lawrence Berkeley National Laboratory"/>
            <person name="Harder C.B."/>
            <person name="Miyauchi S."/>
            <person name="Viragh M."/>
            <person name="Kuo A."/>
            <person name="Thoen E."/>
            <person name="Andreopoulos B."/>
            <person name="Lu D."/>
            <person name="Skrede I."/>
            <person name="Drula E."/>
            <person name="Henrissat B."/>
            <person name="Morin E."/>
            <person name="Kohler A."/>
            <person name="Barry K."/>
            <person name="LaButti K."/>
            <person name="Morin E."/>
            <person name="Salamov A."/>
            <person name="Lipzen A."/>
            <person name="Mereny Z."/>
            <person name="Hegedus B."/>
            <person name="Baldrian P."/>
            <person name="Stursova M."/>
            <person name="Weitz H."/>
            <person name="Taylor A."/>
            <person name="Grigoriev I.V."/>
            <person name="Nagy L.G."/>
            <person name="Martin F."/>
            <person name="Kauserud H."/>
        </authorList>
    </citation>
    <scope>NUCLEOTIDE SEQUENCE</scope>
    <source>
        <strain evidence="2">CBHHK182m</strain>
    </source>
</reference>
<name>A0AAD7HIG8_9AGAR</name>